<dbReference type="RefSeq" id="WP_027464121.1">
    <property type="nucleotide sequence ID" value="NZ_CP021081.1"/>
</dbReference>
<evidence type="ECO:0000313" key="2">
    <source>
        <dbReference type="EMBL" id="ASN81797.1"/>
    </source>
</evidence>
<feature type="chain" id="PRO_5011294629" evidence="1">
    <location>
        <begin position="19"/>
        <end position="442"/>
    </location>
</feature>
<evidence type="ECO:0000313" key="3">
    <source>
        <dbReference type="Proteomes" id="UP000259030"/>
    </source>
</evidence>
<sequence length="442" mass="48426">MKTLLPVTLLTLFSAAQAQQDALYSDYARAAVKMQSPAQSLESLRLITDNMAGTTDPARSAAKGLICATYVKAFLAAHPDYSPKRVDIGEFYGTLAEFQKTCEDTSRAALARLPKGEAAQRIMADISVSGLMTEYGDQDGSNEDKIAEIDDSIYSGGAAESFIVRLAQFQLLLDGSPEYRKARIDVGSRKLGTGEWILNETRAMAQETVEVFAKVAANKRQQANAANQGRADEIVMRFTEIYEGMLKNYAAAEADFKNGDYQDAWDNYQAVSSGLSILVFKQDDYLGLGINNRPIQVAGKTMTFEAAVRAAYALTDAARKKMPLAVSAKANQRDAIRAAWAKATAATLKGDRLKVYKLVGVPNNFTPNYTLGGTLASVQADVNLLAKASAWHYRMYFNNNSGRYECLITHTFNGNKRTATRITAEPAYTGFILDCQQRYSIK</sequence>
<evidence type="ECO:0000256" key="1">
    <source>
        <dbReference type="SAM" id="SignalP"/>
    </source>
</evidence>
<dbReference type="Proteomes" id="UP000259030">
    <property type="component" value="Chromosome"/>
</dbReference>
<keyword evidence="1" id="KW-0732">Signal</keyword>
<name>A0A221SYR7_9DEIO</name>
<feature type="signal peptide" evidence="1">
    <location>
        <begin position="1"/>
        <end position="18"/>
    </location>
</feature>
<proteinExistence type="predicted"/>
<dbReference type="KEGG" id="dfc:DFI_13060"/>
<gene>
    <name evidence="2" type="ORF">DFI_13060</name>
</gene>
<accession>A0A221SYR7</accession>
<dbReference type="AlphaFoldDB" id="A0A221SYR7"/>
<organism evidence="2 3">
    <name type="scientific">Deinococcus ficus</name>
    <dbReference type="NCBI Taxonomy" id="317577"/>
    <lineage>
        <taxon>Bacteria</taxon>
        <taxon>Thermotogati</taxon>
        <taxon>Deinococcota</taxon>
        <taxon>Deinococci</taxon>
        <taxon>Deinococcales</taxon>
        <taxon>Deinococcaceae</taxon>
        <taxon>Deinococcus</taxon>
    </lineage>
</organism>
<dbReference type="EMBL" id="CP021081">
    <property type="protein sequence ID" value="ASN81797.1"/>
    <property type="molecule type" value="Genomic_DNA"/>
</dbReference>
<reference evidence="2 3" key="1">
    <citation type="submission" date="2017-05" db="EMBL/GenBank/DDBJ databases">
        <title>The complete genome sequence of Deinococcus ficus isolated from the rhizosphere of the Ficus religiosa L. in Taiwan.</title>
        <authorList>
            <person name="Wu K.-M."/>
            <person name="Liao T.-L."/>
            <person name="Liu Y.-M."/>
            <person name="Young C.-C."/>
            <person name="Tsai S.-F."/>
        </authorList>
    </citation>
    <scope>NUCLEOTIDE SEQUENCE [LARGE SCALE GENOMIC DNA]</scope>
    <source>
        <strain evidence="2 3">CC-FR2-10</strain>
    </source>
</reference>
<keyword evidence="3" id="KW-1185">Reference proteome</keyword>
<protein>
    <submittedName>
        <fullName evidence="2">Uncharacterized protein</fullName>
    </submittedName>
</protein>
<dbReference type="STRING" id="317577.GCA_000419625_01313"/>